<reference evidence="1 2" key="1">
    <citation type="submission" date="2017-11" db="EMBL/GenBank/DDBJ databases">
        <title>De-novo sequencing of pomegranate (Punica granatum L.) genome.</title>
        <authorList>
            <person name="Akparov Z."/>
            <person name="Amiraslanov A."/>
            <person name="Hajiyeva S."/>
            <person name="Abbasov M."/>
            <person name="Kaur K."/>
            <person name="Hamwieh A."/>
            <person name="Solovyev V."/>
            <person name="Salamov A."/>
            <person name="Braich B."/>
            <person name="Kosarev P."/>
            <person name="Mahmoud A."/>
            <person name="Hajiyev E."/>
            <person name="Babayeva S."/>
            <person name="Izzatullayeva V."/>
            <person name="Mammadov A."/>
            <person name="Mammadov A."/>
            <person name="Sharifova S."/>
            <person name="Ojaghi J."/>
            <person name="Eynullazada K."/>
            <person name="Bayramov B."/>
            <person name="Abdulazimova A."/>
            <person name="Shahmuradov I."/>
        </authorList>
    </citation>
    <scope>NUCLEOTIDE SEQUENCE [LARGE SCALE GENOMIC DNA]</scope>
    <source>
        <strain evidence="2">cv. AG2017</strain>
        <tissue evidence="1">Leaf</tissue>
    </source>
</reference>
<proteinExistence type="predicted"/>
<dbReference type="Proteomes" id="UP000233551">
    <property type="component" value="Unassembled WGS sequence"/>
</dbReference>
<evidence type="ECO:0000313" key="2">
    <source>
        <dbReference type="Proteomes" id="UP000233551"/>
    </source>
</evidence>
<comment type="caution">
    <text evidence="1">The sequence shown here is derived from an EMBL/GenBank/DDBJ whole genome shotgun (WGS) entry which is preliminary data.</text>
</comment>
<sequence length="104" mass="11135">MDLTKQHQNLIQQVKPALIPVPIQTLILLCLVFFCQSISCHLKHFEALLVCVEGLKDDNIGGRGGAVGGIHGGGVKADGVNASPVPRLSGESLDDFIQRLVVHE</sequence>
<gene>
    <name evidence="1" type="ORF">CRG98_025724</name>
</gene>
<dbReference type="AlphaFoldDB" id="A0A2I0JDC7"/>
<evidence type="ECO:0000313" key="1">
    <source>
        <dbReference type="EMBL" id="PKI53930.1"/>
    </source>
</evidence>
<organism evidence="1 2">
    <name type="scientific">Punica granatum</name>
    <name type="common">Pomegranate</name>
    <dbReference type="NCBI Taxonomy" id="22663"/>
    <lineage>
        <taxon>Eukaryota</taxon>
        <taxon>Viridiplantae</taxon>
        <taxon>Streptophyta</taxon>
        <taxon>Embryophyta</taxon>
        <taxon>Tracheophyta</taxon>
        <taxon>Spermatophyta</taxon>
        <taxon>Magnoliopsida</taxon>
        <taxon>eudicotyledons</taxon>
        <taxon>Gunneridae</taxon>
        <taxon>Pentapetalae</taxon>
        <taxon>rosids</taxon>
        <taxon>malvids</taxon>
        <taxon>Myrtales</taxon>
        <taxon>Lythraceae</taxon>
        <taxon>Punica</taxon>
    </lineage>
</organism>
<keyword evidence="2" id="KW-1185">Reference proteome</keyword>
<dbReference type="EMBL" id="PGOL01001823">
    <property type="protein sequence ID" value="PKI53930.1"/>
    <property type="molecule type" value="Genomic_DNA"/>
</dbReference>
<accession>A0A2I0JDC7</accession>
<name>A0A2I0JDC7_PUNGR</name>
<protein>
    <submittedName>
        <fullName evidence="1">Uncharacterized protein</fullName>
    </submittedName>
</protein>